<dbReference type="STRING" id="5364.A0A5C3N1T7"/>
<reference evidence="4 5" key="1">
    <citation type="journal article" date="2019" name="Nat. Ecol. Evol.">
        <title>Megaphylogeny resolves global patterns of mushroom evolution.</title>
        <authorList>
            <person name="Varga T."/>
            <person name="Krizsan K."/>
            <person name="Foldi C."/>
            <person name="Dima B."/>
            <person name="Sanchez-Garcia M."/>
            <person name="Sanchez-Ramirez S."/>
            <person name="Szollosi G.J."/>
            <person name="Szarkandi J.G."/>
            <person name="Papp V."/>
            <person name="Albert L."/>
            <person name="Andreopoulos W."/>
            <person name="Angelini C."/>
            <person name="Antonin V."/>
            <person name="Barry K.W."/>
            <person name="Bougher N.L."/>
            <person name="Buchanan P."/>
            <person name="Buyck B."/>
            <person name="Bense V."/>
            <person name="Catcheside P."/>
            <person name="Chovatia M."/>
            <person name="Cooper J."/>
            <person name="Damon W."/>
            <person name="Desjardin D."/>
            <person name="Finy P."/>
            <person name="Geml J."/>
            <person name="Haridas S."/>
            <person name="Hughes K."/>
            <person name="Justo A."/>
            <person name="Karasinski D."/>
            <person name="Kautmanova I."/>
            <person name="Kiss B."/>
            <person name="Kocsube S."/>
            <person name="Kotiranta H."/>
            <person name="LaButti K.M."/>
            <person name="Lechner B.E."/>
            <person name="Liimatainen K."/>
            <person name="Lipzen A."/>
            <person name="Lukacs Z."/>
            <person name="Mihaltcheva S."/>
            <person name="Morgado L.N."/>
            <person name="Niskanen T."/>
            <person name="Noordeloos M.E."/>
            <person name="Ohm R.A."/>
            <person name="Ortiz-Santana B."/>
            <person name="Ovrebo C."/>
            <person name="Racz N."/>
            <person name="Riley R."/>
            <person name="Savchenko A."/>
            <person name="Shiryaev A."/>
            <person name="Soop K."/>
            <person name="Spirin V."/>
            <person name="Szebenyi C."/>
            <person name="Tomsovsky M."/>
            <person name="Tulloss R.E."/>
            <person name="Uehling J."/>
            <person name="Grigoriev I.V."/>
            <person name="Vagvolgyi C."/>
            <person name="Papp T."/>
            <person name="Martin F.M."/>
            <person name="Miettinen O."/>
            <person name="Hibbett D.S."/>
            <person name="Nagy L.G."/>
        </authorList>
    </citation>
    <scope>NUCLEOTIDE SEQUENCE [LARGE SCALE GENOMIC DNA]</scope>
    <source>
        <strain evidence="4 5">OMC1185</strain>
    </source>
</reference>
<evidence type="ECO:0000259" key="2">
    <source>
        <dbReference type="PROSITE" id="PS50010"/>
    </source>
</evidence>
<dbReference type="EMBL" id="ML213511">
    <property type="protein sequence ID" value="TFK51604.1"/>
    <property type="molecule type" value="Genomic_DNA"/>
</dbReference>
<feature type="region of interest" description="Disordered" evidence="1">
    <location>
        <begin position="90"/>
        <end position="115"/>
    </location>
</feature>
<feature type="compositionally biased region" description="Basic and acidic residues" evidence="1">
    <location>
        <begin position="980"/>
        <end position="990"/>
    </location>
</feature>
<proteinExistence type="predicted"/>
<feature type="compositionally biased region" description="Polar residues" evidence="1">
    <location>
        <begin position="763"/>
        <end position="781"/>
    </location>
</feature>
<dbReference type="Gene3D" id="1.20.900.10">
    <property type="entry name" value="Dbl homology (DH) domain"/>
    <property type="match status" value="1"/>
</dbReference>
<feature type="compositionally biased region" description="Basic and acidic residues" evidence="1">
    <location>
        <begin position="1020"/>
        <end position="1044"/>
    </location>
</feature>
<dbReference type="SUPFAM" id="SSF56112">
    <property type="entry name" value="Protein kinase-like (PK-like)"/>
    <property type="match status" value="1"/>
</dbReference>
<feature type="compositionally biased region" description="Low complexity" evidence="1">
    <location>
        <begin position="536"/>
        <end position="551"/>
    </location>
</feature>
<feature type="region of interest" description="Disordered" evidence="1">
    <location>
        <begin position="650"/>
        <end position="674"/>
    </location>
</feature>
<feature type="region of interest" description="Disordered" evidence="1">
    <location>
        <begin position="1494"/>
        <end position="1534"/>
    </location>
</feature>
<evidence type="ECO:0000313" key="4">
    <source>
        <dbReference type="EMBL" id="TFK51604.1"/>
    </source>
</evidence>
<feature type="compositionally biased region" description="Acidic residues" evidence="1">
    <location>
        <begin position="940"/>
        <end position="951"/>
    </location>
</feature>
<feature type="compositionally biased region" description="Polar residues" evidence="1">
    <location>
        <begin position="494"/>
        <end position="503"/>
    </location>
</feature>
<feature type="region of interest" description="Disordered" evidence="1">
    <location>
        <begin position="812"/>
        <end position="860"/>
    </location>
</feature>
<dbReference type="InterPro" id="IPR035899">
    <property type="entry name" value="DBL_dom_sf"/>
</dbReference>
<gene>
    <name evidence="4" type="ORF">OE88DRAFT_1645017</name>
</gene>
<feature type="compositionally biased region" description="Basic and acidic residues" evidence="1">
    <location>
        <begin position="958"/>
        <end position="970"/>
    </location>
</feature>
<dbReference type="PROSITE" id="PS50011">
    <property type="entry name" value="PROTEIN_KINASE_DOM"/>
    <property type="match status" value="1"/>
</dbReference>
<feature type="region of interest" description="Disordered" evidence="1">
    <location>
        <begin position="530"/>
        <end position="636"/>
    </location>
</feature>
<evidence type="ECO:0000313" key="5">
    <source>
        <dbReference type="Proteomes" id="UP000305948"/>
    </source>
</evidence>
<dbReference type="GO" id="GO:0004674">
    <property type="term" value="F:protein serine/threonine kinase activity"/>
    <property type="evidence" value="ECO:0007669"/>
    <property type="project" value="TreeGrafter"/>
</dbReference>
<feature type="compositionally biased region" description="Low complexity" evidence="1">
    <location>
        <begin position="1494"/>
        <end position="1513"/>
    </location>
</feature>
<feature type="compositionally biased region" description="Polar residues" evidence="1">
    <location>
        <begin position="663"/>
        <end position="674"/>
    </location>
</feature>
<feature type="region of interest" description="Disordered" evidence="1">
    <location>
        <begin position="737"/>
        <end position="800"/>
    </location>
</feature>
<keyword evidence="5" id="KW-1185">Reference proteome</keyword>
<dbReference type="InterPro" id="IPR000719">
    <property type="entry name" value="Prot_kinase_dom"/>
</dbReference>
<evidence type="ECO:0008006" key="6">
    <source>
        <dbReference type="Google" id="ProtNLM"/>
    </source>
</evidence>
<feature type="compositionally biased region" description="Acidic residues" evidence="1">
    <location>
        <begin position="819"/>
        <end position="831"/>
    </location>
</feature>
<feature type="region of interest" description="Disordered" evidence="1">
    <location>
        <begin position="371"/>
        <end position="397"/>
    </location>
</feature>
<dbReference type="Pfam" id="PF00621">
    <property type="entry name" value="RhoGEF"/>
    <property type="match status" value="1"/>
</dbReference>
<feature type="domain" description="Protein kinase" evidence="3">
    <location>
        <begin position="135"/>
        <end position="398"/>
    </location>
</feature>
<dbReference type="SUPFAM" id="SSF48065">
    <property type="entry name" value="DBL homology domain (DH-domain)"/>
    <property type="match status" value="1"/>
</dbReference>
<sequence>MGSTMSVSSSTERLVSVPWCRSAEPLTGTEEKKNCEKRQEEKEQREPSTESGLPLEDDARELSGARTIAGRTFISSVITKLAAQDGTVDANNEVQGGTGDVAHDSSSLSRPTHREPAEIRAEQLPSWMYVEPVALEGLRWSRLGAYGNIYRVPQDGAPLAVKQRRFAMQEDEKKREDGEARAIREALFLVHLQGCSFVVPFIGVFYTQPLDRLSVLNIVMPWLGGGSLLDWINSKSKTTEAVRDMILQVAEALRDLHGRGVAHNDVALRNILLDGHGHPVLCDLGNASIIPTIAVAADEETEEGLRLDVRMFGAVCYELLTGTYVRSACLLFPTHRDRLLRRLQELSVPRNLREIVRRAWEPSDTITMDEIVGKNNRASSRSPAPRSSTFKKQDQPRFFPPSYYAAAAGVHQTVDDFQESPAANSPIPVAYPSDSASDSPLPGSRLLRRTGSISSKKSLQSSSTGKSDRSHRRKTQLESIEAQLLPSLRDTIDRMTQPNSQASPRPESVFSPHLRSPAQQYRSQFENAALTEPQGSSSAASKVSHSVASPSLTPRIPGIPRDTPTLSDTTPRARPISILKSTPELRSLAMNSPVPRSPHRRNGESPKVKSLRSARTVSGRTRLQLDSSDPEEGPLHDLRVSHVEAANKTQLDSTWRSRAGTVSAANSPTPQRSTVRAATDVATSHLPRRLGDSRIPGSRRLKFLGERKTTDDSSSSEVEYDAEGRNSRVLIVANAEVVPSSSSESDGGKTLSKKPSRLPVFSGRNTVLSPRKQTNVSSSPSRAPIGLGLDIRDSPNIGRGSLQARDHIERYGEPSQAQAEEDDASVYEDDSDHGHGHDPTRQFGRPSTSEEDISEGELARQRRQEALVNIVDDLQSTGTLAGVGNAMLQSASDCAASGSWHGGLAISGSKDFVVPGDSTSYVNEEVALAPEVMTSRDDSASESDYSDDDELTSGGVGRDLDRKCGQERGSRWASPSHNHHNQEHSRDGSARGRPRSGSVSDKTSRLLRPLSMPTAPSRPPRPEEALYPPGKDDLDSSEPRKHGTDVFGSSMKSARPYSMAVSSPSRLRSLSARHIEAQSFRASAPRSRTSSALGTISRNDTVQHDSQDASGVMSKSDSYSSSVGEMHRWREQSGIFSHGAEALFERLGNVRSRRQSERDERRKTPTLSACHEPILLSSHVRSSEAAATTSGAANHETTGDSHEFGSVRQTILEDLYISERDFLAEIRPVVAFLVQPLRKENRKSWISGMPTEIASFFDWFEDIVNFHAQFSSILRFLSKGGTTAQERICQTILRNVPKMEVYQPYLVQVESVVGLLDRMILDKHSDFGEFVRIQQDQAGVDTSSLKALLFKPRERLSHYLTVFQVRVPNTSTRMIVKVMLEVKLREDEYQQVKELLAQIDGLPNSETLAKRERRLLSRGHLRFSGRSAGEHALDSASGPAFALGGEDVTFIKEKRAPETSRQSRLSNAVLGWDTRRSRSQSIDSAASSLLSFDSVSSGLSGPGISSSGSYSESRTLFSPSPAKMPKGHDRGRNSLGHDRLNEYIVSDVPVLVLVLVFTDLLILAKPHKTSRTQDASRYLLLQDVGLARILEVGSANDASLPMILDLLPVDVKQLETGEIPGDASLKTVRLGLEDTLCEQGQTYTVDRWLEAFRNCARHTLRSLSFPSHSGQYLAHGSGVDLEHDTRQAVMSILSSGLPMPKSPSVQILELHSAQDRHLGHLERESRGWWAMRFQQVYREMQRMEIDAV</sequence>
<dbReference type="Pfam" id="PF00069">
    <property type="entry name" value="Pkinase"/>
    <property type="match status" value="1"/>
</dbReference>
<dbReference type="GO" id="GO:0005085">
    <property type="term" value="F:guanyl-nucleotide exchange factor activity"/>
    <property type="evidence" value="ECO:0007669"/>
    <property type="project" value="InterPro"/>
</dbReference>
<feature type="compositionally biased region" description="Polar residues" evidence="1">
    <location>
        <begin position="1"/>
        <end position="13"/>
    </location>
</feature>
<feature type="region of interest" description="Disordered" evidence="1">
    <location>
        <begin position="418"/>
        <end position="518"/>
    </location>
</feature>
<feature type="compositionally biased region" description="Polar residues" evidence="1">
    <location>
        <begin position="613"/>
        <end position="627"/>
    </location>
</feature>
<dbReference type="CDD" id="cd00180">
    <property type="entry name" value="PKc"/>
    <property type="match status" value="1"/>
</dbReference>
<dbReference type="Proteomes" id="UP000305948">
    <property type="component" value="Unassembled WGS sequence"/>
</dbReference>
<dbReference type="GO" id="GO:0005524">
    <property type="term" value="F:ATP binding"/>
    <property type="evidence" value="ECO:0007669"/>
    <property type="project" value="InterPro"/>
</dbReference>
<dbReference type="PANTHER" id="PTHR44329">
    <property type="entry name" value="SERINE/THREONINE-PROTEIN KINASE TNNI3K-RELATED"/>
    <property type="match status" value="1"/>
</dbReference>
<feature type="compositionally biased region" description="Low complexity" evidence="1">
    <location>
        <begin position="452"/>
        <end position="465"/>
    </location>
</feature>
<feature type="compositionally biased region" description="Low complexity" evidence="1">
    <location>
        <begin position="377"/>
        <end position="388"/>
    </location>
</feature>
<feature type="region of interest" description="Disordered" evidence="1">
    <location>
        <begin position="929"/>
        <end position="1051"/>
    </location>
</feature>
<organism evidence="4 5">
    <name type="scientific">Heliocybe sulcata</name>
    <dbReference type="NCBI Taxonomy" id="5364"/>
    <lineage>
        <taxon>Eukaryota</taxon>
        <taxon>Fungi</taxon>
        <taxon>Dikarya</taxon>
        <taxon>Basidiomycota</taxon>
        <taxon>Agaricomycotina</taxon>
        <taxon>Agaricomycetes</taxon>
        <taxon>Gloeophyllales</taxon>
        <taxon>Gloeophyllaceae</taxon>
        <taxon>Heliocybe</taxon>
    </lineage>
</organism>
<dbReference type="InterPro" id="IPR011009">
    <property type="entry name" value="Kinase-like_dom_sf"/>
</dbReference>
<name>A0A5C3N1T7_9AGAM</name>
<feature type="region of interest" description="Disordered" evidence="1">
    <location>
        <begin position="704"/>
        <end position="723"/>
    </location>
</feature>
<feature type="domain" description="DH" evidence="2">
    <location>
        <begin position="1207"/>
        <end position="1402"/>
    </location>
</feature>
<evidence type="ECO:0000256" key="1">
    <source>
        <dbReference type="SAM" id="MobiDB-lite"/>
    </source>
</evidence>
<dbReference type="OrthoDB" id="1716625at2759"/>
<dbReference type="InterPro" id="IPR000219">
    <property type="entry name" value="DH_dom"/>
</dbReference>
<dbReference type="Gene3D" id="1.10.510.10">
    <property type="entry name" value="Transferase(Phosphotransferase) domain 1"/>
    <property type="match status" value="1"/>
</dbReference>
<feature type="region of interest" description="Disordered" evidence="1">
    <location>
        <begin position="1"/>
        <end position="57"/>
    </location>
</feature>
<accession>A0A5C3N1T7</accession>
<dbReference type="PROSITE" id="PS50010">
    <property type="entry name" value="DH_2"/>
    <property type="match status" value="1"/>
</dbReference>
<dbReference type="InterPro" id="IPR051681">
    <property type="entry name" value="Ser/Thr_Kinases-Pseudokinases"/>
</dbReference>
<evidence type="ECO:0000259" key="3">
    <source>
        <dbReference type="PROSITE" id="PS50011"/>
    </source>
</evidence>
<protein>
    <recommendedName>
        <fullName evidence="6">Non-specific serine/threonine protein kinase</fullName>
    </recommendedName>
</protein>
<feature type="compositionally biased region" description="Basic and acidic residues" evidence="1">
    <location>
        <begin position="29"/>
        <end position="48"/>
    </location>
</feature>